<dbReference type="PRINTS" id="PR00862">
    <property type="entry name" value="PROLIGOPTASE"/>
</dbReference>
<dbReference type="Pfam" id="PF02897">
    <property type="entry name" value="Peptidase_S9_N"/>
    <property type="match status" value="1"/>
</dbReference>
<evidence type="ECO:0000256" key="1">
    <source>
        <dbReference type="ARBA" id="ARBA00005228"/>
    </source>
</evidence>
<gene>
    <name evidence="9" type="ORF">H6P81_008595</name>
</gene>
<evidence type="ECO:0000259" key="7">
    <source>
        <dbReference type="Pfam" id="PF00326"/>
    </source>
</evidence>
<sequence length="765" mass="86552">MLRFRPLSYFPFRKSSLRALYFSSSCKTGVFLHSTEPPVPKKVPFTFSVHGQTCRDDYRWMSNVKDPELTRYLHQENSYAEAFMSDTVTLRRKLDAEMRSRMPPKISTHPERWGPWLYYQYIPEGKEYPILCRKLENSDGWVTKTLNYVKGRSEEEVLLDWNEIAKQFGYVHVGTCRVSPDHNFLAYTLDTIGNESFFLQIKDLRDGRNVHTSNIQGVVSLVWAQDSSTLLYTTCDETHRPFRVFCTGVRADASDALLFTESDLNCCVDITSTKDGLHLRKVYVMDASSPRDKLQVVRKRESGVQYFLEHHFGYFYMLTNAPLENRDLRGSYYLMRCRAADLPILDWQDIILPGKDIIIEDMDMFNGHLVLSLQEGGSFSVCSLEMPLAMNGKHCINIEDLNPWYFPLPSGLHSITPGSNHDFQAHLYRMVLSSPVMPDIVVDCDMLKREVIVVHQEAVSGISGKITSGSNLEENLTLNDLSDAYSCLKREVISHDGVHVPLTILYSREAWLNGKSPALLLGYGAYGEVLDKGWQAHHFSLLDRGWAIVYADVRGGGGGGGGLLWHQAGTGFNKINSMYDFVACANYLVREGYCDKSKLCAMGCSAGGLLVSACVNINPDLFCAVILKVPFVDICNTLLDPKLPLTVMDYEEFGDPRIESQYNSIRSYSPYDNIHSGNCYPSMLVTASFHDSRVGIWEAAKWVAKIRETTCPECSHLVILKTNMNAGHFGEGGRYSQCEEMAYEYAFLIKAVGLLRDETSQRSHN</sequence>
<accession>A0AAV7EKL9</accession>
<organism evidence="9 10">
    <name type="scientific">Aristolochia fimbriata</name>
    <name type="common">White veined hardy Dutchman's pipe vine</name>
    <dbReference type="NCBI Taxonomy" id="158543"/>
    <lineage>
        <taxon>Eukaryota</taxon>
        <taxon>Viridiplantae</taxon>
        <taxon>Streptophyta</taxon>
        <taxon>Embryophyta</taxon>
        <taxon>Tracheophyta</taxon>
        <taxon>Spermatophyta</taxon>
        <taxon>Magnoliopsida</taxon>
        <taxon>Magnoliidae</taxon>
        <taxon>Piperales</taxon>
        <taxon>Aristolochiaceae</taxon>
        <taxon>Aristolochia</taxon>
    </lineage>
</organism>
<reference evidence="9 10" key="1">
    <citation type="submission" date="2021-07" db="EMBL/GenBank/DDBJ databases">
        <title>The Aristolochia fimbriata genome: insights into angiosperm evolution, floral development and chemical biosynthesis.</title>
        <authorList>
            <person name="Jiao Y."/>
        </authorList>
    </citation>
    <scope>NUCLEOTIDE SEQUENCE [LARGE SCALE GENOMIC DNA]</scope>
    <source>
        <strain evidence="9">IBCAS-2021</strain>
        <tissue evidence="9">Leaf</tissue>
    </source>
</reference>
<keyword evidence="4 6" id="KW-0720">Serine protease</keyword>
<dbReference type="PANTHER" id="PTHR11757:SF12">
    <property type="entry name" value="PROLYL ENDOPEPTIDASE"/>
    <property type="match status" value="1"/>
</dbReference>
<keyword evidence="10" id="KW-1185">Reference proteome</keyword>
<dbReference type="EMBL" id="JAINDJ010000004">
    <property type="protein sequence ID" value="KAG9448630.1"/>
    <property type="molecule type" value="Genomic_DNA"/>
</dbReference>
<dbReference type="GO" id="GO:0004252">
    <property type="term" value="F:serine-type endopeptidase activity"/>
    <property type="evidence" value="ECO:0007669"/>
    <property type="project" value="UniProtKB-UniRule"/>
</dbReference>
<comment type="similarity">
    <text evidence="1 6">Belongs to the peptidase S9A family.</text>
</comment>
<keyword evidence="3 6" id="KW-0378">Hydrolase</keyword>
<dbReference type="InterPro" id="IPR051543">
    <property type="entry name" value="Serine_Peptidase_S9A"/>
</dbReference>
<dbReference type="SUPFAM" id="SSF50993">
    <property type="entry name" value="Peptidase/esterase 'gauge' domain"/>
    <property type="match status" value="1"/>
</dbReference>
<dbReference type="Gene3D" id="2.130.10.120">
    <property type="entry name" value="Prolyl oligopeptidase, N-terminal domain"/>
    <property type="match status" value="1"/>
</dbReference>
<dbReference type="InterPro" id="IPR001375">
    <property type="entry name" value="Peptidase_S9_cat"/>
</dbReference>
<dbReference type="EC" id="3.4.21.-" evidence="6"/>
<dbReference type="InterPro" id="IPR029058">
    <property type="entry name" value="AB_hydrolase_fold"/>
</dbReference>
<evidence type="ECO:0000256" key="6">
    <source>
        <dbReference type="RuleBase" id="RU368024"/>
    </source>
</evidence>
<feature type="domain" description="Peptidase S9A N-terminal" evidence="8">
    <location>
        <begin position="37"/>
        <end position="454"/>
    </location>
</feature>
<dbReference type="PANTHER" id="PTHR11757">
    <property type="entry name" value="PROTEASE FAMILY S9A OLIGOPEPTIDASE"/>
    <property type="match status" value="1"/>
</dbReference>
<evidence type="ECO:0000256" key="3">
    <source>
        <dbReference type="ARBA" id="ARBA00022801"/>
    </source>
</evidence>
<dbReference type="Gene3D" id="3.40.50.1820">
    <property type="entry name" value="alpha/beta hydrolase"/>
    <property type="match status" value="2"/>
</dbReference>
<dbReference type="Pfam" id="PF00326">
    <property type="entry name" value="Peptidase_S9"/>
    <property type="match status" value="1"/>
</dbReference>
<feature type="domain" description="Peptidase S9 prolyl oligopeptidase catalytic" evidence="7">
    <location>
        <begin position="537"/>
        <end position="753"/>
    </location>
</feature>
<evidence type="ECO:0000256" key="5">
    <source>
        <dbReference type="ARBA" id="ARBA00045448"/>
    </source>
</evidence>
<dbReference type="SUPFAM" id="SSF53474">
    <property type="entry name" value="alpha/beta-Hydrolases"/>
    <property type="match status" value="1"/>
</dbReference>
<dbReference type="GO" id="GO:0009507">
    <property type="term" value="C:chloroplast"/>
    <property type="evidence" value="ECO:0007669"/>
    <property type="project" value="TreeGrafter"/>
</dbReference>
<keyword evidence="2 6" id="KW-0645">Protease</keyword>
<protein>
    <recommendedName>
        <fullName evidence="6">Prolyl endopeptidase</fullName>
        <ecNumber evidence="6">3.4.21.-</ecNumber>
    </recommendedName>
</protein>
<dbReference type="Proteomes" id="UP000825729">
    <property type="component" value="Unassembled WGS sequence"/>
</dbReference>
<evidence type="ECO:0000313" key="10">
    <source>
        <dbReference type="Proteomes" id="UP000825729"/>
    </source>
</evidence>
<comment type="caution">
    <text evidence="9">The sequence shown here is derived from an EMBL/GenBank/DDBJ whole genome shotgun (WGS) entry which is preliminary data.</text>
</comment>
<evidence type="ECO:0000313" key="9">
    <source>
        <dbReference type="EMBL" id="KAG9448630.1"/>
    </source>
</evidence>
<comment type="function">
    <text evidence="5">Serine peptidase whose precise substrate specificity remains unclear. Does not cleave peptides after a arginine or lysine residue. Regulates trans-Golgi network morphology and sorting by regulating the membrane binding of the AP-1 complex. May play a role in the regulation of synaptic vesicle exocytosis.</text>
</comment>
<dbReference type="InterPro" id="IPR023302">
    <property type="entry name" value="Pept_S9A_N"/>
</dbReference>
<evidence type="ECO:0000259" key="8">
    <source>
        <dbReference type="Pfam" id="PF02897"/>
    </source>
</evidence>
<evidence type="ECO:0000256" key="2">
    <source>
        <dbReference type="ARBA" id="ARBA00022670"/>
    </source>
</evidence>
<name>A0AAV7EKL9_ARIFI</name>
<dbReference type="InterPro" id="IPR002470">
    <property type="entry name" value="Peptidase_S9A"/>
</dbReference>
<dbReference type="AlphaFoldDB" id="A0AAV7EKL9"/>
<evidence type="ECO:0000256" key="4">
    <source>
        <dbReference type="ARBA" id="ARBA00022825"/>
    </source>
</evidence>
<proteinExistence type="inferred from homology"/>
<dbReference type="GO" id="GO:0006508">
    <property type="term" value="P:proteolysis"/>
    <property type="evidence" value="ECO:0007669"/>
    <property type="project" value="UniProtKB-KW"/>
</dbReference>